<proteinExistence type="predicted"/>
<name>A0A0C3HZY8_OIDMZ</name>
<evidence type="ECO:0000256" key="5">
    <source>
        <dbReference type="ARBA" id="ARBA00022737"/>
    </source>
</evidence>
<dbReference type="GO" id="GO:0061630">
    <property type="term" value="F:ubiquitin protein ligase activity"/>
    <property type="evidence" value="ECO:0007669"/>
    <property type="project" value="UniProtKB-EC"/>
</dbReference>
<reference evidence="11 12" key="1">
    <citation type="submission" date="2014-04" db="EMBL/GenBank/DDBJ databases">
        <authorList>
            <consortium name="DOE Joint Genome Institute"/>
            <person name="Kuo A."/>
            <person name="Martino E."/>
            <person name="Perotto S."/>
            <person name="Kohler A."/>
            <person name="Nagy L.G."/>
            <person name="Floudas D."/>
            <person name="Copeland A."/>
            <person name="Barry K.W."/>
            <person name="Cichocki N."/>
            <person name="Veneault-Fourrey C."/>
            <person name="LaButti K."/>
            <person name="Lindquist E.A."/>
            <person name="Lipzen A."/>
            <person name="Lundell T."/>
            <person name="Morin E."/>
            <person name="Murat C."/>
            <person name="Sun H."/>
            <person name="Tunlid A."/>
            <person name="Henrissat B."/>
            <person name="Grigoriev I.V."/>
            <person name="Hibbett D.S."/>
            <person name="Martin F."/>
            <person name="Nordberg H.P."/>
            <person name="Cantor M.N."/>
            <person name="Hua S.X."/>
        </authorList>
    </citation>
    <scope>NUCLEOTIDE SEQUENCE [LARGE SCALE GENOMIC DNA]</scope>
    <source>
        <strain evidence="11 12">Zn</strain>
    </source>
</reference>
<dbReference type="InterPro" id="IPR017907">
    <property type="entry name" value="Znf_RING_CS"/>
</dbReference>
<dbReference type="HOGENOM" id="CLU_015887_1_0_1"/>
<gene>
    <name evidence="11" type="ORF">OIDMADRAFT_22625</name>
</gene>
<keyword evidence="12" id="KW-1185">Reference proteome</keyword>
<keyword evidence="8" id="KW-0862">Zinc</keyword>
<dbReference type="InParanoid" id="A0A0C3HZY8"/>
<dbReference type="EC" id="2.3.2.31" evidence="2"/>
<evidence type="ECO:0000256" key="1">
    <source>
        <dbReference type="ARBA" id="ARBA00001798"/>
    </source>
</evidence>
<dbReference type="GO" id="GO:0016567">
    <property type="term" value="P:protein ubiquitination"/>
    <property type="evidence" value="ECO:0007669"/>
    <property type="project" value="InterPro"/>
</dbReference>
<feature type="compositionally biased region" description="Low complexity" evidence="9">
    <location>
        <begin position="587"/>
        <end position="604"/>
    </location>
</feature>
<feature type="compositionally biased region" description="Basic and acidic residues" evidence="9">
    <location>
        <begin position="110"/>
        <end position="127"/>
    </location>
</feature>
<keyword evidence="5" id="KW-0677">Repeat</keyword>
<dbReference type="SUPFAM" id="SSF57850">
    <property type="entry name" value="RING/U-box"/>
    <property type="match status" value="2"/>
</dbReference>
<feature type="region of interest" description="Disordered" evidence="9">
    <location>
        <begin position="110"/>
        <end position="187"/>
    </location>
</feature>
<feature type="compositionally biased region" description="Basic and acidic residues" evidence="9">
    <location>
        <begin position="43"/>
        <end position="62"/>
    </location>
</feature>
<feature type="compositionally biased region" description="Acidic residues" evidence="9">
    <location>
        <begin position="63"/>
        <end position="73"/>
    </location>
</feature>
<keyword evidence="3" id="KW-0808">Transferase</keyword>
<feature type="compositionally biased region" description="Polar residues" evidence="9">
    <location>
        <begin position="1"/>
        <end position="11"/>
    </location>
</feature>
<feature type="compositionally biased region" description="Polar residues" evidence="9">
    <location>
        <begin position="550"/>
        <end position="560"/>
    </location>
</feature>
<evidence type="ECO:0000259" key="10">
    <source>
        <dbReference type="PROSITE" id="PS51873"/>
    </source>
</evidence>
<evidence type="ECO:0000313" key="12">
    <source>
        <dbReference type="Proteomes" id="UP000054321"/>
    </source>
</evidence>
<dbReference type="STRING" id="913774.A0A0C3HZY8"/>
<keyword evidence="6" id="KW-0863">Zinc-finger</keyword>
<dbReference type="InterPro" id="IPR013083">
    <property type="entry name" value="Znf_RING/FYVE/PHD"/>
</dbReference>
<dbReference type="OrthoDB" id="9977870at2759"/>
<dbReference type="PROSITE" id="PS51873">
    <property type="entry name" value="TRIAD"/>
    <property type="match status" value="1"/>
</dbReference>
<dbReference type="CDD" id="cd20335">
    <property type="entry name" value="BRcat_RBR"/>
    <property type="match status" value="1"/>
</dbReference>
<dbReference type="AlphaFoldDB" id="A0A0C3HZY8"/>
<feature type="compositionally biased region" description="Polar residues" evidence="9">
    <location>
        <begin position="135"/>
        <end position="145"/>
    </location>
</feature>
<dbReference type="Pfam" id="PF01485">
    <property type="entry name" value="IBR"/>
    <property type="match status" value="2"/>
</dbReference>
<evidence type="ECO:0000256" key="2">
    <source>
        <dbReference type="ARBA" id="ARBA00012251"/>
    </source>
</evidence>
<feature type="region of interest" description="Disordered" evidence="9">
    <location>
        <begin position="1"/>
        <end position="87"/>
    </location>
</feature>
<feature type="region of interest" description="Disordered" evidence="9">
    <location>
        <begin position="526"/>
        <end position="620"/>
    </location>
</feature>
<comment type="catalytic activity">
    <reaction evidence="1">
        <text>[E2 ubiquitin-conjugating enzyme]-S-ubiquitinyl-L-cysteine + [acceptor protein]-L-lysine = [E2 ubiquitin-conjugating enzyme]-L-cysteine + [acceptor protein]-N(6)-ubiquitinyl-L-lysine.</text>
        <dbReference type="EC" id="2.3.2.31"/>
    </reaction>
</comment>
<accession>A0A0C3HZY8</accession>
<protein>
    <recommendedName>
        <fullName evidence="2">RBR-type E3 ubiquitin transferase</fullName>
        <ecNumber evidence="2">2.3.2.31</ecNumber>
    </recommendedName>
</protein>
<evidence type="ECO:0000256" key="8">
    <source>
        <dbReference type="ARBA" id="ARBA00022833"/>
    </source>
</evidence>
<evidence type="ECO:0000256" key="9">
    <source>
        <dbReference type="SAM" id="MobiDB-lite"/>
    </source>
</evidence>
<dbReference type="Gene3D" id="3.30.40.10">
    <property type="entry name" value="Zinc/RING finger domain, C3HC4 (zinc finger)"/>
    <property type="match status" value="1"/>
</dbReference>
<dbReference type="PROSITE" id="PS00518">
    <property type="entry name" value="ZF_RING_1"/>
    <property type="match status" value="1"/>
</dbReference>
<keyword evidence="7" id="KW-0833">Ubl conjugation pathway</keyword>
<sequence length="638" mass="73283">MASQSRSTLRNAESPSGHRERRHRHRSPEEVRHRRRRRSTIGNEERLHSSRARRPETRRSDQYEESSESEEDAATQSGSIETKQVKRKTRIVYVTEAEIRSPRVKERRTIETREYRDDRRHSEDSVGRSRAYQARRTSVSGTVSASPPKRRTSARDTPPEVKPVLKRSNTTTASLKPPTIASTHATNRRSSLLGGIFGPLPQQHREPEKLVECLTCLSDDIPRSKSAKLKCGHRMCNSCLRRIFKLSITDPQHMPPRCCTTDYIPLKHVEKLFDVNFKRTWNRKFQEYSTKNRIYCPSRRCGEWIKPENIHKENGKKYGKCSRCKIKVCCLCNGKWHGTKDCPKDEETNRLLETAREAGWQRCYNCRAMVELKEGCNHMTCRCTAEFCMVCGEKWKTCDCPWFNYETVEEDRLNHMRVPAVYEDEGHVQPIFVQQRPANYLGMLYQRRREERAAQEALHRFERVTLEDIDRGDDYQGMIGEIHGIGNGAGHFMNENYIRAPNDDPAVGMDQAMAAANFAMGAARARNTPAGGVQRRQIQRPLMRRHTTREQAYNSAPSTRPSERVVPRRIRRDYVSEAAVHAPAEGTPTRSSSNTERSSPSRSTLAGLRGNSRGSNRVSAWRRHVEPGVEPAEGVLSI</sequence>
<dbReference type="InterPro" id="IPR002867">
    <property type="entry name" value="IBR_dom"/>
</dbReference>
<evidence type="ECO:0000256" key="6">
    <source>
        <dbReference type="ARBA" id="ARBA00022771"/>
    </source>
</evidence>
<dbReference type="EMBL" id="KN832870">
    <property type="protein sequence ID" value="KIN07767.1"/>
    <property type="molecule type" value="Genomic_DNA"/>
</dbReference>
<dbReference type="Proteomes" id="UP000054321">
    <property type="component" value="Unassembled WGS sequence"/>
</dbReference>
<evidence type="ECO:0000313" key="11">
    <source>
        <dbReference type="EMBL" id="KIN07767.1"/>
    </source>
</evidence>
<evidence type="ECO:0000256" key="3">
    <source>
        <dbReference type="ARBA" id="ARBA00022679"/>
    </source>
</evidence>
<evidence type="ECO:0000256" key="4">
    <source>
        <dbReference type="ARBA" id="ARBA00022723"/>
    </source>
</evidence>
<dbReference type="GO" id="GO:0008270">
    <property type="term" value="F:zinc ion binding"/>
    <property type="evidence" value="ECO:0007669"/>
    <property type="project" value="UniProtKB-KW"/>
</dbReference>
<feature type="domain" description="RING-type" evidence="10">
    <location>
        <begin position="209"/>
        <end position="409"/>
    </location>
</feature>
<dbReference type="InterPro" id="IPR044066">
    <property type="entry name" value="TRIAD_supradom"/>
</dbReference>
<keyword evidence="4" id="KW-0479">Metal-binding</keyword>
<reference evidence="12" key="2">
    <citation type="submission" date="2015-01" db="EMBL/GenBank/DDBJ databases">
        <title>Evolutionary Origins and Diversification of the Mycorrhizal Mutualists.</title>
        <authorList>
            <consortium name="DOE Joint Genome Institute"/>
            <consortium name="Mycorrhizal Genomics Consortium"/>
            <person name="Kohler A."/>
            <person name="Kuo A."/>
            <person name="Nagy L.G."/>
            <person name="Floudas D."/>
            <person name="Copeland A."/>
            <person name="Barry K.W."/>
            <person name="Cichocki N."/>
            <person name="Veneault-Fourrey C."/>
            <person name="LaButti K."/>
            <person name="Lindquist E.A."/>
            <person name="Lipzen A."/>
            <person name="Lundell T."/>
            <person name="Morin E."/>
            <person name="Murat C."/>
            <person name="Riley R."/>
            <person name="Ohm R."/>
            <person name="Sun H."/>
            <person name="Tunlid A."/>
            <person name="Henrissat B."/>
            <person name="Grigoriev I.V."/>
            <person name="Hibbett D.S."/>
            <person name="Martin F."/>
        </authorList>
    </citation>
    <scope>NUCLEOTIDE SEQUENCE [LARGE SCALE GENOMIC DNA]</scope>
    <source>
        <strain evidence="12">Zn</strain>
    </source>
</reference>
<dbReference type="InterPro" id="IPR031127">
    <property type="entry name" value="E3_UB_ligase_RBR"/>
</dbReference>
<evidence type="ECO:0000256" key="7">
    <source>
        <dbReference type="ARBA" id="ARBA00022786"/>
    </source>
</evidence>
<feature type="compositionally biased region" description="Polar residues" evidence="9">
    <location>
        <begin position="167"/>
        <end position="187"/>
    </location>
</feature>
<dbReference type="CDD" id="cd22584">
    <property type="entry name" value="Rcat_RBR_unk"/>
    <property type="match status" value="1"/>
</dbReference>
<organism evidence="11 12">
    <name type="scientific">Oidiodendron maius (strain Zn)</name>
    <dbReference type="NCBI Taxonomy" id="913774"/>
    <lineage>
        <taxon>Eukaryota</taxon>
        <taxon>Fungi</taxon>
        <taxon>Dikarya</taxon>
        <taxon>Ascomycota</taxon>
        <taxon>Pezizomycotina</taxon>
        <taxon>Leotiomycetes</taxon>
        <taxon>Leotiomycetes incertae sedis</taxon>
        <taxon>Myxotrichaceae</taxon>
        <taxon>Oidiodendron</taxon>
    </lineage>
</organism>
<dbReference type="PANTHER" id="PTHR11685">
    <property type="entry name" value="RBR FAMILY RING FINGER AND IBR DOMAIN-CONTAINING"/>
    <property type="match status" value="1"/>
</dbReference>
<dbReference type="Gene3D" id="1.20.120.1750">
    <property type="match status" value="1"/>
</dbReference>